<dbReference type="SMART" id="SM00382">
    <property type="entry name" value="AAA"/>
    <property type="match status" value="1"/>
</dbReference>
<name>A0A418SSZ4_9RHOB</name>
<dbReference type="InterPro" id="IPR030679">
    <property type="entry name" value="ABC_ATPase_HisP-typ"/>
</dbReference>
<dbReference type="AlphaFoldDB" id="A0A418SSZ4"/>
<proteinExistence type="inferred from homology"/>
<evidence type="ECO:0000259" key="9">
    <source>
        <dbReference type="PROSITE" id="PS50893"/>
    </source>
</evidence>
<evidence type="ECO:0000256" key="2">
    <source>
        <dbReference type="ARBA" id="ARBA00005417"/>
    </source>
</evidence>
<dbReference type="EMBL" id="QZCG01000009">
    <property type="protein sequence ID" value="RJE84093.1"/>
    <property type="molecule type" value="Genomic_DNA"/>
</dbReference>
<dbReference type="Pfam" id="PF00005">
    <property type="entry name" value="ABC_tran"/>
    <property type="match status" value="1"/>
</dbReference>
<dbReference type="PROSITE" id="PS00211">
    <property type="entry name" value="ABC_TRANSPORTER_1"/>
    <property type="match status" value="1"/>
</dbReference>
<comment type="caution">
    <text evidence="10">The sequence shown here is derived from an EMBL/GenBank/DDBJ whole genome shotgun (WGS) entry which is preliminary data.</text>
</comment>
<dbReference type="PIRSF" id="PIRSF039085">
    <property type="entry name" value="ABC_ATPase_HisP"/>
    <property type="match status" value="1"/>
</dbReference>
<dbReference type="Proteomes" id="UP000284202">
    <property type="component" value="Unassembled WGS sequence"/>
</dbReference>
<keyword evidence="3" id="KW-0813">Transport</keyword>
<evidence type="ECO:0000256" key="8">
    <source>
        <dbReference type="ARBA" id="ARBA00023136"/>
    </source>
</evidence>
<dbReference type="Gene3D" id="3.40.50.300">
    <property type="entry name" value="P-loop containing nucleotide triphosphate hydrolases"/>
    <property type="match status" value="1"/>
</dbReference>
<dbReference type="CDD" id="cd03262">
    <property type="entry name" value="ABC_HisP_GlnQ"/>
    <property type="match status" value="1"/>
</dbReference>
<keyword evidence="8" id="KW-0472">Membrane</keyword>
<evidence type="ECO:0000313" key="11">
    <source>
        <dbReference type="Proteomes" id="UP000284202"/>
    </source>
</evidence>
<evidence type="ECO:0000256" key="6">
    <source>
        <dbReference type="ARBA" id="ARBA00022840"/>
    </source>
</evidence>
<dbReference type="InterPro" id="IPR003439">
    <property type="entry name" value="ABC_transporter-like_ATP-bd"/>
</dbReference>
<comment type="subcellular location">
    <subcellularLocation>
        <location evidence="1">Cell membrane</location>
        <topology evidence="1">Peripheral membrane protein</topology>
    </subcellularLocation>
</comment>
<dbReference type="GO" id="GO:0015424">
    <property type="term" value="F:ABC-type amino acid transporter activity"/>
    <property type="evidence" value="ECO:0007669"/>
    <property type="project" value="InterPro"/>
</dbReference>
<reference evidence="11" key="1">
    <citation type="submission" date="2018-09" db="EMBL/GenBank/DDBJ databases">
        <title>Acidovorax cavernicola nov. sp. isolated from Gruta de las Maravillas (Aracena, Spain).</title>
        <authorList>
            <person name="Jurado V."/>
            <person name="Gutierrez-Patricio S."/>
            <person name="Gonzalez-Pimentel J.L."/>
            <person name="Miller A.Z."/>
            <person name="Laiz L."/>
            <person name="Saiz-Jimenez C."/>
        </authorList>
    </citation>
    <scope>NUCLEOTIDE SEQUENCE [LARGE SCALE GENOMIC DNA]</scope>
    <source>
        <strain evidence="11">1011MAR3C25</strain>
    </source>
</reference>
<sequence>MSIVVLDNVKKSFGAVTVLHGVSFSVEKGQVMALIGASGSGKSTALRCIDRLEQIDSGRIEVCGHQVASADLDLRKLRLDVGIVFQSYNLFPHLTVEQNITLGPVSVKRMPKSEARKITADVLAKVGLADKASAYPEQLSGGQQQRAAIARSLAMQPKVMLFDEVTSALDPKLTGEVLRVIEQLADSGMTMIMVTHEMNFARRIADRIVFMHDGRVHEQGGAEILSAPATPELRDFVSNEL</sequence>
<dbReference type="RefSeq" id="WP_119749885.1">
    <property type="nucleotide sequence ID" value="NZ_JAUUTZ010000004.1"/>
</dbReference>
<dbReference type="InterPro" id="IPR017871">
    <property type="entry name" value="ABC_transporter-like_CS"/>
</dbReference>
<dbReference type="PROSITE" id="PS50893">
    <property type="entry name" value="ABC_TRANSPORTER_2"/>
    <property type="match status" value="1"/>
</dbReference>
<dbReference type="SUPFAM" id="SSF52540">
    <property type="entry name" value="P-loop containing nucleoside triphosphate hydrolases"/>
    <property type="match status" value="1"/>
</dbReference>
<dbReference type="GO" id="GO:0005524">
    <property type="term" value="F:ATP binding"/>
    <property type="evidence" value="ECO:0007669"/>
    <property type="project" value="UniProtKB-KW"/>
</dbReference>
<keyword evidence="4" id="KW-1003">Cell membrane</keyword>
<dbReference type="GO" id="GO:0005886">
    <property type="term" value="C:plasma membrane"/>
    <property type="evidence" value="ECO:0007669"/>
    <property type="project" value="UniProtKB-SubCell"/>
</dbReference>
<dbReference type="GO" id="GO:0016887">
    <property type="term" value="F:ATP hydrolysis activity"/>
    <property type="evidence" value="ECO:0007669"/>
    <property type="project" value="InterPro"/>
</dbReference>
<dbReference type="InterPro" id="IPR027417">
    <property type="entry name" value="P-loop_NTPase"/>
</dbReference>
<gene>
    <name evidence="10" type="ORF">D3P04_13870</name>
</gene>
<evidence type="ECO:0000256" key="7">
    <source>
        <dbReference type="ARBA" id="ARBA00022970"/>
    </source>
</evidence>
<feature type="domain" description="ABC transporter" evidence="9">
    <location>
        <begin position="4"/>
        <end position="237"/>
    </location>
</feature>
<dbReference type="InterPro" id="IPR050086">
    <property type="entry name" value="MetN_ABC_transporter-like"/>
</dbReference>
<evidence type="ECO:0000256" key="1">
    <source>
        <dbReference type="ARBA" id="ARBA00004202"/>
    </source>
</evidence>
<evidence type="ECO:0000313" key="10">
    <source>
        <dbReference type="EMBL" id="RJE84093.1"/>
    </source>
</evidence>
<dbReference type="OrthoDB" id="9802264at2"/>
<keyword evidence="7" id="KW-0029">Amino-acid transport</keyword>
<accession>A0A418SSZ4</accession>
<evidence type="ECO:0000256" key="3">
    <source>
        <dbReference type="ARBA" id="ARBA00022448"/>
    </source>
</evidence>
<keyword evidence="5" id="KW-0547">Nucleotide-binding</keyword>
<keyword evidence="11" id="KW-1185">Reference proteome</keyword>
<keyword evidence="6 10" id="KW-0067">ATP-binding</keyword>
<dbReference type="PANTHER" id="PTHR43166">
    <property type="entry name" value="AMINO ACID IMPORT ATP-BINDING PROTEIN"/>
    <property type="match status" value="1"/>
</dbReference>
<protein>
    <submittedName>
        <fullName evidence="10">Amino acid ABC transporter ATP-binding protein</fullName>
    </submittedName>
</protein>
<evidence type="ECO:0000256" key="5">
    <source>
        <dbReference type="ARBA" id="ARBA00022741"/>
    </source>
</evidence>
<evidence type="ECO:0000256" key="4">
    <source>
        <dbReference type="ARBA" id="ARBA00022475"/>
    </source>
</evidence>
<dbReference type="PANTHER" id="PTHR43166:SF9">
    <property type="entry name" value="GLUTAMATE_ASPARTATE IMPORT ATP-BINDING PROTEIN GLTL"/>
    <property type="match status" value="1"/>
</dbReference>
<comment type="similarity">
    <text evidence="2">Belongs to the ABC transporter superfamily.</text>
</comment>
<dbReference type="InterPro" id="IPR003593">
    <property type="entry name" value="AAA+_ATPase"/>
</dbReference>
<organism evidence="10 11">
    <name type="scientific">Paracoccus onubensis</name>
    <dbReference type="NCBI Taxonomy" id="1675788"/>
    <lineage>
        <taxon>Bacteria</taxon>
        <taxon>Pseudomonadati</taxon>
        <taxon>Pseudomonadota</taxon>
        <taxon>Alphaproteobacteria</taxon>
        <taxon>Rhodobacterales</taxon>
        <taxon>Paracoccaceae</taxon>
        <taxon>Paracoccus</taxon>
    </lineage>
</organism>